<protein>
    <recommendedName>
        <fullName evidence="7">BHLH domain-containing protein</fullName>
    </recommendedName>
</protein>
<dbReference type="InterPro" id="IPR024097">
    <property type="entry name" value="bHLH_ZIP_TF"/>
</dbReference>
<dbReference type="SMART" id="SM00353">
    <property type="entry name" value="HLH"/>
    <property type="match status" value="1"/>
</dbReference>
<keyword evidence="9" id="KW-1185">Reference proteome</keyword>
<dbReference type="SUPFAM" id="SSF47459">
    <property type="entry name" value="HLH, helix-loop-helix DNA-binding domain"/>
    <property type="match status" value="1"/>
</dbReference>
<evidence type="ECO:0000256" key="5">
    <source>
        <dbReference type="ARBA" id="ARBA00023242"/>
    </source>
</evidence>
<keyword evidence="4" id="KW-0804">Transcription</keyword>
<dbReference type="GO" id="GO:0046983">
    <property type="term" value="F:protein dimerization activity"/>
    <property type="evidence" value="ECO:0007669"/>
    <property type="project" value="InterPro"/>
</dbReference>
<feature type="region of interest" description="Disordered" evidence="6">
    <location>
        <begin position="270"/>
        <end position="289"/>
    </location>
</feature>
<comment type="similarity">
    <text evidence="2">Belongs to the bHLH protein family.</text>
</comment>
<gene>
    <name evidence="8" type="ORF">MUK42_06991</name>
</gene>
<sequence length="553" mass="60046">MVWLRRVVISLTRTCLTHHASWGFSPGLVLSPLVTAGYLCPCSAPRVWESLACHIFHLSIPFSDCDMQADDGRATLGPLCRRNLDFPWCGSDGFLLFLRLTPEQAGHCEMDMHAKDGCDSLENEDTLDYYTSGNSSGWHQSNPSMSFISHNSSVSVGHGTQVGSMTDAFSTGLWSLPTESTSLGLCKNSLQESSKQISIGGVLLRAGSGILHPSSSHFPSDSAFIERVAGFSCVDASNLGGMMNLFGADPSPNSHPNASRMNSGVVADASFSTDRGSKNDSAMEEQKEKDNFDGAAALSSESSLPDFTGAHKEHPTGNSSKMKMKRSNEDMRLEEAKAASQISGDNMEFEHIAENSSSGKQVKDSTGSSNEDVIHVRARRGQASNSHSLAERVRREKINERMKLLQDLVPGCSKVTGKAVMLDEIINYVQSLQQQVEFLSMKLAAINPCPNMDTEAVISRYLFQSCNGPSATSGFSADIAHPQLHPSQQGLIQAGLSDIVNPPDLFRRSINTQMAAVDGSKMQVHNAWDEELRNVLQVAYSSNVNLDSHRVHQ</sequence>
<keyword evidence="5" id="KW-0539">Nucleus</keyword>
<dbReference type="InterPro" id="IPR036638">
    <property type="entry name" value="HLH_DNA-bd_sf"/>
</dbReference>
<organism evidence="8 9">
    <name type="scientific">Musa troglodytarum</name>
    <name type="common">fe'i banana</name>
    <dbReference type="NCBI Taxonomy" id="320322"/>
    <lineage>
        <taxon>Eukaryota</taxon>
        <taxon>Viridiplantae</taxon>
        <taxon>Streptophyta</taxon>
        <taxon>Embryophyta</taxon>
        <taxon>Tracheophyta</taxon>
        <taxon>Spermatophyta</taxon>
        <taxon>Magnoliopsida</taxon>
        <taxon>Liliopsida</taxon>
        <taxon>Zingiberales</taxon>
        <taxon>Musaceae</taxon>
        <taxon>Musa</taxon>
    </lineage>
</organism>
<feature type="region of interest" description="Disordered" evidence="6">
    <location>
        <begin position="299"/>
        <end position="327"/>
    </location>
</feature>
<evidence type="ECO:0000256" key="6">
    <source>
        <dbReference type="SAM" id="MobiDB-lite"/>
    </source>
</evidence>
<evidence type="ECO:0000256" key="3">
    <source>
        <dbReference type="ARBA" id="ARBA00023015"/>
    </source>
</evidence>
<evidence type="ECO:0000256" key="2">
    <source>
        <dbReference type="ARBA" id="ARBA00005510"/>
    </source>
</evidence>
<dbReference type="CDD" id="cd18919">
    <property type="entry name" value="bHLH_AtBPE_like"/>
    <property type="match status" value="1"/>
</dbReference>
<proteinExistence type="inferred from homology"/>
<evidence type="ECO:0000313" key="8">
    <source>
        <dbReference type="EMBL" id="URE26188.1"/>
    </source>
</evidence>
<reference evidence="8" key="1">
    <citation type="submission" date="2022-05" db="EMBL/GenBank/DDBJ databases">
        <title>The Musa troglodytarum L. genome provides insights into the mechanism of non-climacteric behaviour and enrichment of carotenoids.</title>
        <authorList>
            <person name="Wang J."/>
        </authorList>
    </citation>
    <scope>NUCLEOTIDE SEQUENCE</scope>
    <source>
        <tissue evidence="8">Leaf</tissue>
    </source>
</reference>
<evidence type="ECO:0000259" key="7">
    <source>
        <dbReference type="PROSITE" id="PS50888"/>
    </source>
</evidence>
<feature type="domain" description="BHLH" evidence="7">
    <location>
        <begin position="382"/>
        <end position="432"/>
    </location>
</feature>
<dbReference type="Proteomes" id="UP001055439">
    <property type="component" value="Chromosome 8"/>
</dbReference>
<evidence type="ECO:0000256" key="1">
    <source>
        <dbReference type="ARBA" id="ARBA00004123"/>
    </source>
</evidence>
<dbReference type="GO" id="GO:0003700">
    <property type="term" value="F:DNA-binding transcription factor activity"/>
    <property type="evidence" value="ECO:0007669"/>
    <property type="project" value="TreeGrafter"/>
</dbReference>
<dbReference type="Pfam" id="PF00010">
    <property type="entry name" value="HLH"/>
    <property type="match status" value="1"/>
</dbReference>
<accession>A0A9E7H7F9</accession>
<dbReference type="PROSITE" id="PS50888">
    <property type="entry name" value="BHLH"/>
    <property type="match status" value="1"/>
</dbReference>
<dbReference type="PANTHER" id="PTHR12565">
    <property type="entry name" value="STEROL REGULATORY ELEMENT-BINDING PROTEIN"/>
    <property type="match status" value="1"/>
</dbReference>
<name>A0A9E7H7F9_9LILI</name>
<evidence type="ECO:0000256" key="4">
    <source>
        <dbReference type="ARBA" id="ARBA00023163"/>
    </source>
</evidence>
<dbReference type="GO" id="GO:0005634">
    <property type="term" value="C:nucleus"/>
    <property type="evidence" value="ECO:0007669"/>
    <property type="project" value="UniProtKB-SubCell"/>
</dbReference>
<evidence type="ECO:0000313" key="9">
    <source>
        <dbReference type="Proteomes" id="UP001055439"/>
    </source>
</evidence>
<dbReference type="InterPro" id="IPR011598">
    <property type="entry name" value="bHLH_dom"/>
</dbReference>
<dbReference type="FunFam" id="4.10.280.10:FF:000002">
    <property type="entry name" value="Basic helix-loop-helix transcription factor"/>
    <property type="match status" value="1"/>
</dbReference>
<dbReference type="AlphaFoldDB" id="A0A9E7H7F9"/>
<dbReference type="Gene3D" id="4.10.280.10">
    <property type="entry name" value="Helix-loop-helix DNA-binding domain"/>
    <property type="match status" value="1"/>
</dbReference>
<keyword evidence="3" id="KW-0805">Transcription regulation</keyword>
<comment type="subcellular location">
    <subcellularLocation>
        <location evidence="1">Nucleus</location>
    </subcellularLocation>
</comment>
<dbReference type="EMBL" id="CP097510">
    <property type="protein sequence ID" value="URE26188.1"/>
    <property type="molecule type" value="Genomic_DNA"/>
</dbReference>
<dbReference type="OrthoDB" id="1922626at2759"/>
<dbReference type="PANTHER" id="PTHR12565:SF184">
    <property type="entry name" value="BHLH TRANSCRIPTION FACTOR"/>
    <property type="match status" value="1"/>
</dbReference>